<feature type="transmembrane region" description="Helical" evidence="1">
    <location>
        <begin position="62"/>
        <end position="83"/>
    </location>
</feature>
<protein>
    <recommendedName>
        <fullName evidence="4">YcxB-like protein domain-containing protein</fullName>
    </recommendedName>
</protein>
<keyword evidence="1" id="KW-0812">Transmembrane</keyword>
<keyword evidence="1" id="KW-1133">Transmembrane helix</keyword>
<evidence type="ECO:0000313" key="3">
    <source>
        <dbReference type="Proteomes" id="UP001500742"/>
    </source>
</evidence>
<keyword evidence="3" id="KW-1185">Reference proteome</keyword>
<evidence type="ECO:0008006" key="4">
    <source>
        <dbReference type="Google" id="ProtNLM"/>
    </source>
</evidence>
<proteinExistence type="predicted"/>
<gene>
    <name evidence="2" type="ORF">GCM10022210_23260</name>
</gene>
<organism evidence="2 3">
    <name type="scientific">Mucilaginibacter dorajii</name>
    <dbReference type="NCBI Taxonomy" id="692994"/>
    <lineage>
        <taxon>Bacteria</taxon>
        <taxon>Pseudomonadati</taxon>
        <taxon>Bacteroidota</taxon>
        <taxon>Sphingobacteriia</taxon>
        <taxon>Sphingobacteriales</taxon>
        <taxon>Sphingobacteriaceae</taxon>
        <taxon>Mucilaginibacter</taxon>
    </lineage>
</organism>
<comment type="caution">
    <text evidence="2">The sequence shown here is derived from an EMBL/GenBank/DDBJ whole genome shotgun (WGS) entry which is preliminary data.</text>
</comment>
<dbReference type="Proteomes" id="UP001500742">
    <property type="component" value="Unassembled WGS sequence"/>
</dbReference>
<keyword evidence="1" id="KW-0472">Membrane</keyword>
<evidence type="ECO:0000256" key="1">
    <source>
        <dbReference type="SAM" id="Phobius"/>
    </source>
</evidence>
<feature type="transmembrane region" description="Helical" evidence="1">
    <location>
        <begin position="34"/>
        <end position="50"/>
    </location>
</feature>
<evidence type="ECO:0000313" key="2">
    <source>
        <dbReference type="EMBL" id="GAA3972700.1"/>
    </source>
</evidence>
<name>A0ABP7PYF4_9SPHI</name>
<accession>A0ABP7PYF4</accession>
<reference evidence="3" key="1">
    <citation type="journal article" date="2019" name="Int. J. Syst. Evol. Microbiol.">
        <title>The Global Catalogue of Microorganisms (GCM) 10K type strain sequencing project: providing services to taxonomists for standard genome sequencing and annotation.</title>
        <authorList>
            <consortium name="The Broad Institute Genomics Platform"/>
            <consortium name="The Broad Institute Genome Sequencing Center for Infectious Disease"/>
            <person name="Wu L."/>
            <person name="Ma J."/>
        </authorList>
    </citation>
    <scope>NUCLEOTIDE SEQUENCE [LARGE SCALE GENOMIC DNA]</scope>
    <source>
        <strain evidence="3">JCM 16601</strain>
    </source>
</reference>
<sequence>MQEKTIHIPFNRTYFLNKQRVHWSLSNAKIMKRYFILTLVIMIVAAAVFSGDTSNRFPLDKIIEGGSVFYLFLWWLTFIERWVRFSRKTKARAERLEKEMMDCTFTFNDEGIDYRDKEKRLQLSWSLFNSAIIFKDTLFILVKESAGVMFFFSRQELGDKEFNEVFELLQSRIDK</sequence>
<dbReference type="EMBL" id="BAAAZC010000017">
    <property type="protein sequence ID" value="GAA3972700.1"/>
    <property type="molecule type" value="Genomic_DNA"/>
</dbReference>